<feature type="domain" description="Alpha-L-rhamnosidase six-hairpin glycosidase" evidence="5">
    <location>
        <begin position="479"/>
        <end position="815"/>
    </location>
</feature>
<evidence type="ECO:0000256" key="3">
    <source>
        <dbReference type="SAM" id="SignalP"/>
    </source>
</evidence>
<dbReference type="Gene3D" id="1.50.10.10">
    <property type="match status" value="1"/>
</dbReference>
<organism evidence="6 7">
    <name type="scientific">Monosiga brevicollis</name>
    <name type="common">Choanoflagellate</name>
    <dbReference type="NCBI Taxonomy" id="81824"/>
    <lineage>
        <taxon>Eukaryota</taxon>
        <taxon>Choanoflagellata</taxon>
        <taxon>Craspedida</taxon>
        <taxon>Salpingoecidae</taxon>
        <taxon>Monosiga</taxon>
    </lineage>
</organism>
<dbReference type="InterPro" id="IPR008928">
    <property type="entry name" value="6-hairpin_glycosidase_sf"/>
</dbReference>
<dbReference type="PANTHER" id="PTHR33307:SF6">
    <property type="entry name" value="ALPHA-RHAMNOSIDASE (EUROFUNG)-RELATED"/>
    <property type="match status" value="1"/>
</dbReference>
<reference evidence="6 7" key="1">
    <citation type="journal article" date="2008" name="Nature">
        <title>The genome of the choanoflagellate Monosiga brevicollis and the origin of metazoans.</title>
        <authorList>
            <consortium name="JGI Sequencing"/>
            <person name="King N."/>
            <person name="Westbrook M.J."/>
            <person name="Young S.L."/>
            <person name="Kuo A."/>
            <person name="Abedin M."/>
            <person name="Chapman J."/>
            <person name="Fairclough S."/>
            <person name="Hellsten U."/>
            <person name="Isogai Y."/>
            <person name="Letunic I."/>
            <person name="Marr M."/>
            <person name="Pincus D."/>
            <person name="Putnam N."/>
            <person name="Rokas A."/>
            <person name="Wright K.J."/>
            <person name="Zuzow R."/>
            <person name="Dirks W."/>
            <person name="Good M."/>
            <person name="Goodstein D."/>
            <person name="Lemons D."/>
            <person name="Li W."/>
            <person name="Lyons J.B."/>
            <person name="Morris A."/>
            <person name="Nichols S."/>
            <person name="Richter D.J."/>
            <person name="Salamov A."/>
            <person name="Bork P."/>
            <person name="Lim W.A."/>
            <person name="Manning G."/>
            <person name="Miller W.T."/>
            <person name="McGinnis W."/>
            <person name="Shapiro H."/>
            <person name="Tjian R."/>
            <person name="Grigoriev I.V."/>
            <person name="Rokhsar D."/>
        </authorList>
    </citation>
    <scope>NUCLEOTIDE SEQUENCE [LARGE SCALE GENOMIC DNA]</scope>
    <source>
        <strain evidence="7">MX1 / ATCC 50154</strain>
    </source>
</reference>
<dbReference type="PANTHER" id="PTHR33307">
    <property type="entry name" value="ALPHA-RHAMNOSIDASE (EUROFUNG)"/>
    <property type="match status" value="1"/>
</dbReference>
<dbReference type="Pfam" id="PF08531">
    <property type="entry name" value="Bac_rhamnosid_N"/>
    <property type="match status" value="1"/>
</dbReference>
<dbReference type="GeneID" id="5891909"/>
<proteinExistence type="predicted"/>
<evidence type="ECO:0000256" key="2">
    <source>
        <dbReference type="ARBA" id="ARBA00012652"/>
    </source>
</evidence>
<dbReference type="RefSeq" id="XP_001746564.1">
    <property type="nucleotide sequence ID" value="XM_001746512.1"/>
</dbReference>
<evidence type="ECO:0000259" key="5">
    <source>
        <dbReference type="Pfam" id="PF17389"/>
    </source>
</evidence>
<dbReference type="InParanoid" id="A9V1L6"/>
<evidence type="ECO:0000256" key="1">
    <source>
        <dbReference type="ARBA" id="ARBA00001445"/>
    </source>
</evidence>
<dbReference type="InterPro" id="IPR012341">
    <property type="entry name" value="6hp_glycosidase-like_sf"/>
</dbReference>
<keyword evidence="3" id="KW-0732">Signal</keyword>
<dbReference type="Pfam" id="PF17389">
    <property type="entry name" value="Bac_rhamnosid6H"/>
    <property type="match status" value="1"/>
</dbReference>
<dbReference type="Gene3D" id="2.60.40.10">
    <property type="entry name" value="Immunoglobulins"/>
    <property type="match status" value="1"/>
</dbReference>
<dbReference type="eggNOG" id="ENOG502QW2K">
    <property type="taxonomic scope" value="Eukaryota"/>
</dbReference>
<accession>A9V1L6</accession>
<dbReference type="EC" id="3.2.1.40" evidence="2"/>
<dbReference type="GO" id="GO:0005975">
    <property type="term" value="P:carbohydrate metabolic process"/>
    <property type="evidence" value="ECO:0007669"/>
    <property type="project" value="InterPro"/>
</dbReference>
<evidence type="ECO:0000313" key="7">
    <source>
        <dbReference type="Proteomes" id="UP000001357"/>
    </source>
</evidence>
<dbReference type="AlphaFoldDB" id="A9V1L6"/>
<keyword evidence="7" id="KW-1185">Reference proteome</keyword>
<dbReference type="Proteomes" id="UP000001357">
    <property type="component" value="Unassembled WGS sequence"/>
</dbReference>
<feature type="signal peptide" evidence="3">
    <location>
        <begin position="1"/>
        <end position="17"/>
    </location>
</feature>
<dbReference type="InterPro" id="IPR013783">
    <property type="entry name" value="Ig-like_fold"/>
</dbReference>
<dbReference type="SUPFAM" id="SSF48208">
    <property type="entry name" value="Six-hairpin glycosidases"/>
    <property type="match status" value="1"/>
</dbReference>
<dbReference type="InterPro" id="IPR035396">
    <property type="entry name" value="Bac_rhamnosid6H"/>
</dbReference>
<dbReference type="InterPro" id="IPR016007">
    <property type="entry name" value="Alpha_rhamnosid"/>
</dbReference>
<dbReference type="Pfam" id="PF25788">
    <property type="entry name" value="Ig_Rha78A_N"/>
    <property type="match status" value="1"/>
</dbReference>
<comment type="catalytic activity">
    <reaction evidence="1">
        <text>Hydrolysis of terminal non-reducing alpha-L-rhamnose residues in alpha-L-rhamnosides.</text>
        <dbReference type="EC" id="3.2.1.40"/>
    </reaction>
</comment>
<dbReference type="GO" id="GO:0030596">
    <property type="term" value="F:alpha-L-rhamnosidase activity"/>
    <property type="evidence" value="ECO:0007669"/>
    <property type="project" value="UniProtKB-EC"/>
</dbReference>
<name>A9V1L6_MONBE</name>
<gene>
    <name evidence="6" type="ORF">MONBRDRAFT_32768</name>
</gene>
<protein>
    <recommendedName>
        <fullName evidence="2">alpha-L-rhamnosidase</fullName>
        <ecNumber evidence="2">3.2.1.40</ecNumber>
    </recommendedName>
</protein>
<dbReference type="Gene3D" id="2.60.420.10">
    <property type="entry name" value="Maltose phosphorylase, domain 3"/>
    <property type="match status" value="1"/>
</dbReference>
<evidence type="ECO:0000259" key="4">
    <source>
        <dbReference type="Pfam" id="PF08531"/>
    </source>
</evidence>
<sequence length="939" mass="102457">MLLVFWCVAMVLSVAEGQTISRATCEYMDNPVGIATRTPRFSWELQGAADVYGLKQTSYRLRLALSSEQLAADDCLIDTGRIASAQSTLVSLPATAQQLISGQHYSWDVSLDLVDNQNRTYSNVRPTEPLYFVVGNLQARDWSAKSTFIGLPPTNPANSTSYAYVDCPWCRTVVTLSETPLAALEDNRTRVHLEVASVGYHEPYIAGARVAPGTHLLPAVSYLPKRILSKTYDVTDLVRQNSSFVLGLWLGPGWGAFTASGYTTFADFPQVPLVRAELNMRMPNGDLVLLAATGQTLGTWRCNQSNMQHVGGWVSGNYGGDQVDNRISDTDWLHSDYDDSAWPHATTYDPTLGGKTISPAGLEPTGVLGEVQARHANCTGPTSNMTCVVTMDELFTGWVNVTDMQTTPNGTVTLQYATNEGVTMEFNMMDKAIANAEGRAALQNRFCFHEIQYVTITGLTAPLNAVNMRGIKLGNLRTQRGAFSSSNPLFNAMYNASIDTYRGITISGVSVDCPHRERLGYGGDAHTSLEMALATFDSGAFMLKWAQDWEDVQSWNGTAGIVPHTAPTISGGGGPGWGGFIFTLPWELYRSYGDVAAAERLLPHMRALLGFWLTHVSAEGLIGPFGGYWDFLGDWLTPHGSELATSPDALLFNNNYIALCFRRYAAFTRMLTGNATEAAWAEQWATNLGTAIHTKFYNASCGGYLYCYQGHLLMPLVAETVPSDQVAAIQARLRQAISTDTDSHFDTGLHGTYFLTRYLVLQGWSDDMGALAAQRTFPSYGWFLDQGYTTWPEEWQGAPSRMHGCYNAIGLWFSQGLAGIQVAHALDETRAAQVVCRAPYDLSLVSDVTGDVHTIWGIITSTWTRSPAGLVHHNLTIPGNMDVTVEIPATTSDVHLLNQPVLGSSLTLLAPADAARNLTLTSGFYQIMFQLPSASISAT</sequence>
<evidence type="ECO:0000313" key="6">
    <source>
        <dbReference type="EMBL" id="EDQ88460.1"/>
    </source>
</evidence>
<feature type="domain" description="Bacterial alpha-L-rhamnosidase N-terminal" evidence="4">
    <location>
        <begin position="190"/>
        <end position="349"/>
    </location>
</feature>
<dbReference type="EMBL" id="CH991554">
    <property type="protein sequence ID" value="EDQ88460.1"/>
    <property type="molecule type" value="Genomic_DNA"/>
</dbReference>
<dbReference type="InterPro" id="IPR013737">
    <property type="entry name" value="Bac_rhamnosid_N"/>
</dbReference>
<feature type="chain" id="PRO_5002745169" description="alpha-L-rhamnosidase" evidence="3">
    <location>
        <begin position="18"/>
        <end position="939"/>
    </location>
</feature>
<dbReference type="KEGG" id="mbr:MONBRDRAFT_32768"/>
<dbReference type="Gene3D" id="2.60.120.260">
    <property type="entry name" value="Galactose-binding domain-like"/>
    <property type="match status" value="2"/>
</dbReference>